<organism evidence="5 6">
    <name type="scientific">Alkalihalobacillus trypoxylicola</name>
    <dbReference type="NCBI Taxonomy" id="519424"/>
    <lineage>
        <taxon>Bacteria</taxon>
        <taxon>Bacillati</taxon>
        <taxon>Bacillota</taxon>
        <taxon>Bacilli</taxon>
        <taxon>Bacillales</taxon>
        <taxon>Bacillaceae</taxon>
        <taxon>Alkalihalobacillus</taxon>
    </lineage>
</organism>
<evidence type="ECO:0000313" key="6">
    <source>
        <dbReference type="Proteomes" id="UP000075806"/>
    </source>
</evidence>
<dbReference type="Gene3D" id="3.40.1780.10">
    <property type="entry name" value="QueA-like"/>
    <property type="match status" value="1"/>
</dbReference>
<dbReference type="STRING" id="519424.AZF04_12450"/>
<dbReference type="InterPro" id="IPR042118">
    <property type="entry name" value="QueA_dom1"/>
</dbReference>
<dbReference type="GO" id="GO:0008616">
    <property type="term" value="P:tRNA queuosine(34) biosynthetic process"/>
    <property type="evidence" value="ECO:0007669"/>
    <property type="project" value="UniProtKB-KW"/>
</dbReference>
<evidence type="ECO:0000256" key="4">
    <source>
        <dbReference type="ARBA" id="ARBA00022785"/>
    </source>
</evidence>
<evidence type="ECO:0000256" key="3">
    <source>
        <dbReference type="ARBA" id="ARBA00022691"/>
    </source>
</evidence>
<keyword evidence="1" id="KW-0963">Cytoplasm</keyword>
<evidence type="ECO:0000256" key="1">
    <source>
        <dbReference type="ARBA" id="ARBA00022490"/>
    </source>
</evidence>
<proteinExistence type="predicted"/>
<sequence>MDMFKIPPHLNATVPAEYRLTHRSQVSLMLLNKETGQLSDHLLTELPQLLSKNDLLIFNSSRTIPASILSVDQNVEIRLARKIDERKWEAILLDSEERVLSVERLDLPEDVNIAVVGSGSEFPLVTIEFQNIHEPLLSYLYRFGEPIRYEYIDQKWPLDAYQTIFASSPGSIEMPSAGRAFSWKLMHSLQKAKIKMGFLELHTGISYYGNHIWPNPINHPEAYYIPHKTIQLMNQLKANNGRLIAVGTTVVRAIESFALQKTSFMSECRDTHLYIHSGTTLQMADAIITGLHEPEASHLDMLKAFTKSEYLNKSYDHALKKGYLWHEFGDIQLIL</sequence>
<dbReference type="PANTHER" id="PTHR30307">
    <property type="entry name" value="S-ADENOSYLMETHIONINE:TRNA RIBOSYLTRANSFERASE-ISOMERASE"/>
    <property type="match status" value="1"/>
</dbReference>
<comment type="caution">
    <text evidence="5">The sequence shown here is derived from an EMBL/GenBank/DDBJ whole genome shotgun (WGS) entry which is preliminary data.</text>
</comment>
<dbReference type="EMBL" id="LTAO01000038">
    <property type="protein sequence ID" value="KYG26612.1"/>
    <property type="molecule type" value="Genomic_DNA"/>
</dbReference>
<protein>
    <submittedName>
        <fullName evidence="5">S-adenosylmethionine tRNA ribosyltransferase</fullName>
    </submittedName>
</protein>
<dbReference type="GO" id="GO:0051075">
    <property type="term" value="F:S-adenosylmethionine:tRNA ribosyltransferase-isomerase activity"/>
    <property type="evidence" value="ECO:0007669"/>
    <property type="project" value="TreeGrafter"/>
</dbReference>
<keyword evidence="6" id="KW-1185">Reference proteome</keyword>
<evidence type="ECO:0000256" key="2">
    <source>
        <dbReference type="ARBA" id="ARBA00022679"/>
    </source>
</evidence>
<dbReference type="AlphaFoldDB" id="A0A161PWW6"/>
<evidence type="ECO:0000313" key="5">
    <source>
        <dbReference type="EMBL" id="KYG26612.1"/>
    </source>
</evidence>
<dbReference type="Gene3D" id="2.40.10.240">
    <property type="entry name" value="QueA-like"/>
    <property type="match status" value="1"/>
</dbReference>
<dbReference type="SUPFAM" id="SSF111337">
    <property type="entry name" value="QueA-like"/>
    <property type="match status" value="1"/>
</dbReference>
<accession>A0A161PWW6</accession>
<keyword evidence="4" id="KW-0671">Queuosine biosynthesis</keyword>
<dbReference type="PANTHER" id="PTHR30307:SF0">
    <property type="entry name" value="S-ADENOSYLMETHIONINE:TRNA RIBOSYLTRANSFERASE-ISOMERASE"/>
    <property type="match status" value="1"/>
</dbReference>
<dbReference type="InterPro" id="IPR003699">
    <property type="entry name" value="QueA"/>
</dbReference>
<gene>
    <name evidence="5" type="ORF">AZF04_12450</name>
</gene>
<dbReference type="OrthoDB" id="9783887at2"/>
<dbReference type="Pfam" id="PF02547">
    <property type="entry name" value="Queuosine_synth"/>
    <property type="match status" value="1"/>
</dbReference>
<dbReference type="InterPro" id="IPR042119">
    <property type="entry name" value="QueA_dom2"/>
</dbReference>
<dbReference type="Proteomes" id="UP000075806">
    <property type="component" value="Unassembled WGS sequence"/>
</dbReference>
<reference evidence="5" key="1">
    <citation type="submission" date="2016-02" db="EMBL/GenBank/DDBJ databases">
        <title>Genome sequence of Bacillus trypoxylicola KCTC 13244(T).</title>
        <authorList>
            <person name="Jeong H."/>
            <person name="Park S.-H."/>
            <person name="Choi S.-K."/>
        </authorList>
    </citation>
    <scope>NUCLEOTIDE SEQUENCE [LARGE SCALE GENOMIC DNA]</scope>
    <source>
        <strain evidence="5">KCTC 13244</strain>
    </source>
</reference>
<name>A0A161PWW6_9BACI</name>
<keyword evidence="3" id="KW-0949">S-adenosyl-L-methionine</keyword>
<dbReference type="InterPro" id="IPR036100">
    <property type="entry name" value="QueA_sf"/>
</dbReference>
<keyword evidence="2 5" id="KW-0808">Transferase</keyword>